<feature type="transmembrane region" description="Helical" evidence="6">
    <location>
        <begin position="168"/>
        <end position="184"/>
    </location>
</feature>
<accession>A0A9Q0MIN4</accession>
<evidence type="ECO:0000256" key="3">
    <source>
        <dbReference type="ARBA" id="ARBA00022989"/>
    </source>
</evidence>
<evidence type="ECO:0000256" key="4">
    <source>
        <dbReference type="ARBA" id="ARBA00023136"/>
    </source>
</evidence>
<evidence type="ECO:0000256" key="2">
    <source>
        <dbReference type="ARBA" id="ARBA00022692"/>
    </source>
</evidence>
<feature type="transmembrane region" description="Helical" evidence="6">
    <location>
        <begin position="53"/>
        <end position="74"/>
    </location>
</feature>
<dbReference type="Proteomes" id="UP001142055">
    <property type="component" value="Chromosome 1"/>
</dbReference>
<evidence type="ECO:0000259" key="7">
    <source>
        <dbReference type="Pfam" id="PF00892"/>
    </source>
</evidence>
<reference evidence="8" key="1">
    <citation type="submission" date="2022-12" db="EMBL/GenBank/DDBJ databases">
        <title>Genome assemblies of Blomia tropicalis.</title>
        <authorList>
            <person name="Cui Y."/>
        </authorList>
    </citation>
    <scope>NUCLEOTIDE SEQUENCE</scope>
    <source>
        <tissue evidence="8">Adult mites</tissue>
    </source>
</reference>
<comment type="subcellular location">
    <subcellularLocation>
        <location evidence="1">Membrane</location>
        <topology evidence="1">Multi-pass membrane protein</topology>
    </subcellularLocation>
</comment>
<dbReference type="EMBL" id="JAPWDV010000001">
    <property type="protein sequence ID" value="KAJ6225057.1"/>
    <property type="molecule type" value="Genomic_DNA"/>
</dbReference>
<keyword evidence="4 6" id="KW-0472">Membrane</keyword>
<name>A0A9Q0MIN4_BLOTA</name>
<dbReference type="AlphaFoldDB" id="A0A9Q0MIN4"/>
<evidence type="ECO:0000313" key="9">
    <source>
        <dbReference type="Proteomes" id="UP001142055"/>
    </source>
</evidence>
<feature type="domain" description="EamA" evidence="7">
    <location>
        <begin position="53"/>
        <end position="183"/>
    </location>
</feature>
<dbReference type="Pfam" id="PF00892">
    <property type="entry name" value="EamA"/>
    <property type="match status" value="2"/>
</dbReference>
<dbReference type="Gene3D" id="1.10.3730.20">
    <property type="match status" value="1"/>
</dbReference>
<dbReference type="PANTHER" id="PTHR22911:SF6">
    <property type="entry name" value="SOLUTE CARRIER FAMILY 35 MEMBER G1"/>
    <property type="match status" value="1"/>
</dbReference>
<evidence type="ECO:0000256" key="1">
    <source>
        <dbReference type="ARBA" id="ARBA00004141"/>
    </source>
</evidence>
<keyword evidence="9" id="KW-1185">Reference proteome</keyword>
<sequence length="392" mass="43926">MSDILSTPQLSGLSEGKVQISFASSHHSLDSNNSKQSRINVDGRSLPERIPAFGLLMAFLSVFCFSIASVIVRFETTLPAIQILVIRSSFQFVTYFITTLIYRYSFFGQAGHRIDLMLRSFSGTIALSAVYVSYRLIPLSDASTIHFASPVFVTVFAYFLLKEPFTKLQIITGTITLTGVIIIAKPEFLFGAESATIHEMRFEGTMLAVLASMVAAFSMITLRKLKTTPVSVVVMWFSSSLIIFGSLYLTIAQKWTMPTETRTWRNMVIVGICGIFDQYLITLAFQYEKAGPISVVRTFNIVLSFLWEVLLLGEQIQLTSVLGACLICSCVIVLALAKWNKESPDTFDQIRRKFCCFCPTICFPQNVPDTRRKQRMNKSANKKRITTDVEGN</sequence>
<feature type="compositionally biased region" description="Basic residues" evidence="5">
    <location>
        <begin position="373"/>
        <end position="384"/>
    </location>
</feature>
<dbReference type="OMA" id="ASQIIVW"/>
<dbReference type="InterPro" id="IPR000620">
    <property type="entry name" value="EamA_dom"/>
</dbReference>
<feature type="transmembrane region" description="Helical" evidence="6">
    <location>
        <begin position="80"/>
        <end position="104"/>
    </location>
</feature>
<organism evidence="8 9">
    <name type="scientific">Blomia tropicalis</name>
    <name type="common">Mite</name>
    <dbReference type="NCBI Taxonomy" id="40697"/>
    <lineage>
        <taxon>Eukaryota</taxon>
        <taxon>Metazoa</taxon>
        <taxon>Ecdysozoa</taxon>
        <taxon>Arthropoda</taxon>
        <taxon>Chelicerata</taxon>
        <taxon>Arachnida</taxon>
        <taxon>Acari</taxon>
        <taxon>Acariformes</taxon>
        <taxon>Sarcoptiformes</taxon>
        <taxon>Astigmata</taxon>
        <taxon>Glycyphagoidea</taxon>
        <taxon>Echimyopodidae</taxon>
        <taxon>Blomia</taxon>
    </lineage>
</organism>
<dbReference type="PANTHER" id="PTHR22911">
    <property type="entry name" value="ACYL-MALONYL CONDENSING ENZYME-RELATED"/>
    <property type="match status" value="1"/>
</dbReference>
<protein>
    <recommendedName>
        <fullName evidence="7">EamA domain-containing protein</fullName>
    </recommendedName>
</protein>
<dbReference type="SUPFAM" id="SSF103481">
    <property type="entry name" value="Multidrug resistance efflux transporter EmrE"/>
    <property type="match status" value="2"/>
</dbReference>
<keyword evidence="3 6" id="KW-1133">Transmembrane helix</keyword>
<comment type="caution">
    <text evidence="8">The sequence shown here is derived from an EMBL/GenBank/DDBJ whole genome shotgun (WGS) entry which is preliminary data.</text>
</comment>
<evidence type="ECO:0000313" key="8">
    <source>
        <dbReference type="EMBL" id="KAJ6225057.1"/>
    </source>
</evidence>
<feature type="domain" description="EamA" evidence="7">
    <location>
        <begin position="204"/>
        <end position="334"/>
    </location>
</feature>
<feature type="transmembrane region" description="Helical" evidence="6">
    <location>
        <begin position="229"/>
        <end position="251"/>
    </location>
</feature>
<evidence type="ECO:0000256" key="5">
    <source>
        <dbReference type="SAM" id="MobiDB-lite"/>
    </source>
</evidence>
<dbReference type="InterPro" id="IPR037185">
    <property type="entry name" value="EmrE-like"/>
</dbReference>
<feature type="region of interest" description="Disordered" evidence="5">
    <location>
        <begin position="373"/>
        <end position="392"/>
    </location>
</feature>
<evidence type="ECO:0000256" key="6">
    <source>
        <dbReference type="SAM" id="Phobius"/>
    </source>
</evidence>
<gene>
    <name evidence="8" type="ORF">RDWZM_003602</name>
</gene>
<proteinExistence type="predicted"/>
<feature type="transmembrane region" description="Helical" evidence="6">
    <location>
        <begin position="318"/>
        <end position="337"/>
    </location>
</feature>
<keyword evidence="2 6" id="KW-0812">Transmembrane</keyword>
<dbReference type="GO" id="GO:0016020">
    <property type="term" value="C:membrane"/>
    <property type="evidence" value="ECO:0007669"/>
    <property type="project" value="UniProtKB-SubCell"/>
</dbReference>
<feature type="transmembrane region" description="Helical" evidence="6">
    <location>
        <begin position="263"/>
        <end position="282"/>
    </location>
</feature>
<feature type="transmembrane region" description="Helical" evidence="6">
    <location>
        <begin position="204"/>
        <end position="222"/>
    </location>
</feature>
<feature type="transmembrane region" description="Helical" evidence="6">
    <location>
        <begin position="143"/>
        <end position="161"/>
    </location>
</feature>
<feature type="transmembrane region" description="Helical" evidence="6">
    <location>
        <begin position="116"/>
        <end position="137"/>
    </location>
</feature>